<dbReference type="Proteomes" id="UP000182888">
    <property type="component" value="Unassembled WGS sequence"/>
</dbReference>
<sequence length="182" mass="20071">MNLCEYVQYDATGLASLLKTRQVTSGELIRLAREAHNDVNPRVNALVEFYEDAETVRGADTGFFQGVPFLRKDLGPTEAGRLQERGSRLFKGYRAPNDSVFFDLARGAGLGPSVERQYRSLANAERPKVFCMVSPVIHGTWIARQAVHPGAPQRQSLLVSLRLHMAQTGPDPYAAPQLGEGM</sequence>
<dbReference type="SUPFAM" id="SSF75304">
    <property type="entry name" value="Amidase signature (AS) enzymes"/>
    <property type="match status" value="1"/>
</dbReference>
<dbReference type="Gene3D" id="3.90.1300.10">
    <property type="entry name" value="Amidase signature (AS) domain"/>
    <property type="match status" value="1"/>
</dbReference>
<protein>
    <recommendedName>
        <fullName evidence="2">Amidase</fullName>
    </recommendedName>
</protein>
<dbReference type="AlphaFoldDB" id="A0A0K2VTH5"/>
<evidence type="ECO:0000313" key="1">
    <source>
        <dbReference type="EMBL" id="CDX53562.1"/>
    </source>
</evidence>
<gene>
    <name evidence="1" type="ORF">MPL1032_180044</name>
</gene>
<dbReference type="InterPro" id="IPR036928">
    <property type="entry name" value="AS_sf"/>
</dbReference>
<dbReference type="EMBL" id="CCND01000010">
    <property type="protein sequence ID" value="CDX53562.1"/>
    <property type="molecule type" value="Genomic_DNA"/>
</dbReference>
<evidence type="ECO:0008006" key="2">
    <source>
        <dbReference type="Google" id="ProtNLM"/>
    </source>
</evidence>
<organism evidence="1">
    <name type="scientific">Mesorhizobium plurifarium</name>
    <dbReference type="NCBI Taxonomy" id="69974"/>
    <lineage>
        <taxon>Bacteria</taxon>
        <taxon>Pseudomonadati</taxon>
        <taxon>Pseudomonadota</taxon>
        <taxon>Alphaproteobacteria</taxon>
        <taxon>Hyphomicrobiales</taxon>
        <taxon>Phyllobacteriaceae</taxon>
        <taxon>Mesorhizobium</taxon>
    </lineage>
</organism>
<accession>A0A0K2VTH5</accession>
<name>A0A0K2VTH5_MESPL</name>
<proteinExistence type="predicted"/>
<reference evidence="1" key="1">
    <citation type="submission" date="2014-08" db="EMBL/GenBank/DDBJ databases">
        <title>DNA barcoding of Bradysia (Diptera: Sciaridae) for detection of the immature stages on agricultural crops.</title>
        <authorList>
            <person name="Shin S."/>
            <person name="Jung S."/>
            <person name="Heller K."/>
            <person name="Menzel F."/>
            <person name="Hong T.-K."/>
            <person name="Lee H."/>
            <person name="Lee S."/>
        </authorList>
    </citation>
    <scope>NUCLEOTIDE SEQUENCE</scope>
</reference>